<feature type="compositionally biased region" description="Polar residues" evidence="2">
    <location>
        <begin position="216"/>
        <end position="232"/>
    </location>
</feature>
<evidence type="ECO:0000256" key="1">
    <source>
        <dbReference type="ARBA" id="ARBA00005536"/>
    </source>
</evidence>
<dbReference type="InterPro" id="IPR042277">
    <property type="entry name" value="IST1-like"/>
</dbReference>
<feature type="compositionally biased region" description="Polar residues" evidence="2">
    <location>
        <begin position="340"/>
        <end position="350"/>
    </location>
</feature>
<gene>
    <name evidence="3" type="ORF">AQUCO_00100127v1</name>
</gene>
<feature type="compositionally biased region" description="Basic and acidic residues" evidence="2">
    <location>
        <begin position="180"/>
        <end position="191"/>
    </location>
</feature>
<sequence>MLHRSFKAGKCKTSLKLAVARIKLLKNKREVQLRQMKRDLAHLLETGQEKTAMIRVEHVVREEKTMAAYDLIDIYCELVVARLPIIESQKNCPIDLKESVSSIIFASPRCADIPELLDVRKHFSTKYGKDFITGALELRPECGVNRLVVEKLSARAPDGQTKLKILTEIAKEHNVEWDSEAFGEKELKPPEDLLNGPRVTGYTSGRPAEPHVNDLPSYSQKPEPSQSSQTSDPAIVRTPNVTMHSFKEASSDAAHGREFERRSYQDVNNYTQNRENWNMEFKDATSAARAAAESAERANFAAQAAAKLANFHEVPGKHSTGSHETLMQDQQRHRYEKESQGVSDSMLDSHNITRRKSSQSTSSGRGRTNIEDDHEKTDTYCQKCSSEVEDVNNNRQIKNSEESNIPSSHVAEEFLNHQQHIKRPGHSNSMKEDIRNDSTKSSSSSSFSDDNGEVSISNLQKYDRENSYGSIAKGDLQSGSQQPSFNDYPPAVFDEPVSDDETTEHIYGVYNPSPGRSSPSRISENMNTWSPHRHRSTSLEEVPSVQSHFNNETSASEFFGTKSKTLSPSQSSDLLPVTFDESESEEEIDTNPSGRIESGDRLHQQNSFNISPESAHRPISSVSEKEVKLVSRRSYIDSSSEDSDSDGAYPVRNQEMDLNVGGESWKNKHGLGDSQDIRPSRTSNPMVEEKQLPLQSSRYTLTKDLKTGGDFIAPSSPDNVKDSGMFNYMSSESGQELDLGRLRGGFRNKGYTRPPYHKGLSEDNSSVNRAEDSKKKLNVSSVAEDRKHSETLNRESSNQRPHAHIHKETSSRNRKTFFDSDSDDADVILPQTVGSRGQSSARISRRTKESPALSNVNTSTSTSGSGAKITSERDEVSPRIVNPSPKVKTGSSQNKSSFRTNISVGKYPEPQLQSRHGEKPKSAGTNISVEQHQSKFTPRTEQESSSKPSSNSSTNEPLKKTNFNKESVSRENSLKKGSHVHPKLPDYDTFAAHFESLRSSR</sequence>
<comment type="similarity">
    <text evidence="1">Belongs to the IST1 family.</text>
</comment>
<keyword evidence="4" id="KW-1185">Reference proteome</keyword>
<feature type="compositionally biased region" description="Polar residues" evidence="2">
    <location>
        <begin position="832"/>
        <end position="842"/>
    </location>
</feature>
<feature type="compositionally biased region" description="Polar residues" evidence="2">
    <location>
        <begin position="889"/>
        <end position="903"/>
    </location>
</feature>
<feature type="compositionally biased region" description="Polar residues" evidence="2">
    <location>
        <begin position="923"/>
        <end position="937"/>
    </location>
</feature>
<dbReference type="OrthoDB" id="29853at2759"/>
<feature type="compositionally biased region" description="Polar residues" evidence="2">
    <location>
        <begin position="544"/>
        <end position="573"/>
    </location>
</feature>
<dbReference type="Gene3D" id="1.20.1260.60">
    <property type="entry name" value="Vacuolar protein sorting-associated protein Ist1"/>
    <property type="match status" value="1"/>
</dbReference>
<dbReference type="GO" id="GO:0015031">
    <property type="term" value="P:protein transport"/>
    <property type="evidence" value="ECO:0007669"/>
    <property type="project" value="InterPro"/>
</dbReference>
<dbReference type="FunCoup" id="A0A2G5F907">
    <property type="interactions" value="1491"/>
</dbReference>
<feature type="compositionally biased region" description="Basic and acidic residues" evidence="2">
    <location>
        <begin position="429"/>
        <end position="438"/>
    </location>
</feature>
<dbReference type="InterPro" id="IPR005061">
    <property type="entry name" value="Ist1"/>
</dbReference>
<dbReference type="PANTHER" id="PTHR12161">
    <property type="entry name" value="IST1 FAMILY MEMBER"/>
    <property type="match status" value="1"/>
</dbReference>
<feature type="compositionally biased region" description="Basic and acidic residues" evidence="2">
    <location>
        <begin position="330"/>
        <end position="339"/>
    </location>
</feature>
<feature type="compositionally biased region" description="Acidic residues" evidence="2">
    <location>
        <begin position="580"/>
        <end position="589"/>
    </location>
</feature>
<feature type="compositionally biased region" description="Basic and acidic residues" evidence="2">
    <location>
        <begin position="783"/>
        <end position="793"/>
    </location>
</feature>
<accession>A0A2G5F907</accession>
<evidence type="ECO:0000313" key="4">
    <source>
        <dbReference type="Proteomes" id="UP000230069"/>
    </source>
</evidence>
<organism evidence="3 4">
    <name type="scientific">Aquilegia coerulea</name>
    <name type="common">Rocky mountain columbine</name>
    <dbReference type="NCBI Taxonomy" id="218851"/>
    <lineage>
        <taxon>Eukaryota</taxon>
        <taxon>Viridiplantae</taxon>
        <taxon>Streptophyta</taxon>
        <taxon>Embryophyta</taxon>
        <taxon>Tracheophyta</taxon>
        <taxon>Spermatophyta</taxon>
        <taxon>Magnoliopsida</taxon>
        <taxon>Ranunculales</taxon>
        <taxon>Ranunculaceae</taxon>
        <taxon>Thalictroideae</taxon>
        <taxon>Aquilegia</taxon>
    </lineage>
</organism>
<evidence type="ECO:0008006" key="5">
    <source>
        <dbReference type="Google" id="ProtNLM"/>
    </source>
</evidence>
<dbReference type="AlphaFoldDB" id="A0A2G5F907"/>
<feature type="compositionally biased region" description="Low complexity" evidence="2">
    <location>
        <begin position="439"/>
        <end position="449"/>
    </location>
</feature>
<proteinExistence type="inferred from homology"/>
<dbReference type="InParanoid" id="A0A2G5F907"/>
<feature type="region of interest" description="Disordered" evidence="2">
    <location>
        <begin position="421"/>
        <end position="453"/>
    </location>
</feature>
<feature type="compositionally biased region" description="Low complexity" evidence="2">
    <location>
        <begin position="358"/>
        <end position="367"/>
    </location>
</feature>
<dbReference type="Pfam" id="PF03398">
    <property type="entry name" value="Ist1"/>
    <property type="match status" value="1"/>
</dbReference>
<dbReference type="EMBL" id="KZ305018">
    <property type="protein sequence ID" value="PIA64430.1"/>
    <property type="molecule type" value="Genomic_DNA"/>
</dbReference>
<dbReference type="FunFam" id="1.20.1260.60:FF:000003">
    <property type="entry name" value="IST1-like protein isoform A"/>
    <property type="match status" value="1"/>
</dbReference>
<feature type="region of interest" description="Disordered" evidence="2">
    <location>
        <begin position="313"/>
        <end position="379"/>
    </location>
</feature>
<evidence type="ECO:0000313" key="3">
    <source>
        <dbReference type="EMBL" id="PIA64430.1"/>
    </source>
</evidence>
<feature type="compositionally biased region" description="Low complexity" evidence="2">
    <location>
        <begin position="512"/>
        <end position="523"/>
    </location>
</feature>
<feature type="region of interest" description="Disordered" evidence="2">
    <location>
        <begin position="466"/>
        <end position="988"/>
    </location>
</feature>
<reference evidence="3 4" key="1">
    <citation type="submission" date="2017-09" db="EMBL/GenBank/DDBJ databases">
        <title>WGS assembly of Aquilegia coerulea Goldsmith.</title>
        <authorList>
            <person name="Hodges S."/>
            <person name="Kramer E."/>
            <person name="Nordborg M."/>
            <person name="Tomkins J."/>
            <person name="Borevitz J."/>
            <person name="Derieg N."/>
            <person name="Yan J."/>
            <person name="Mihaltcheva S."/>
            <person name="Hayes R.D."/>
            <person name="Rokhsar D."/>
        </authorList>
    </citation>
    <scope>NUCLEOTIDE SEQUENCE [LARGE SCALE GENOMIC DNA]</scope>
    <source>
        <strain evidence="4">cv. Goldsmith</strain>
    </source>
</reference>
<dbReference type="Proteomes" id="UP000230069">
    <property type="component" value="Unassembled WGS sequence"/>
</dbReference>
<feature type="compositionally biased region" description="Basic and acidic residues" evidence="2">
    <location>
        <begin position="368"/>
        <end position="378"/>
    </location>
</feature>
<name>A0A2G5F907_AQUCA</name>
<evidence type="ECO:0000256" key="2">
    <source>
        <dbReference type="SAM" id="MobiDB-lite"/>
    </source>
</evidence>
<dbReference type="STRING" id="218851.A0A2G5F907"/>
<protein>
    <recommendedName>
        <fullName evidence="5">IST1-like protein</fullName>
    </recommendedName>
</protein>
<feature type="region of interest" description="Disordered" evidence="2">
    <location>
        <begin position="180"/>
        <end position="234"/>
    </location>
</feature>
<dbReference type="PANTHER" id="PTHR12161:SF13">
    <property type="entry name" value="REGULATOR OF VPS4 ACTIVITY IN THE MVB PATHWAY PROTEIN"/>
    <property type="match status" value="1"/>
</dbReference>